<keyword evidence="2" id="KW-1185">Reference proteome</keyword>
<accession>A0A840RQ05</accession>
<evidence type="ECO:0000313" key="1">
    <source>
        <dbReference type="EMBL" id="MBB5199058.1"/>
    </source>
</evidence>
<comment type="caution">
    <text evidence="1">The sequence shown here is derived from an EMBL/GenBank/DDBJ whole genome shotgun (WGS) entry which is preliminary data.</text>
</comment>
<reference evidence="1 2" key="1">
    <citation type="submission" date="2020-08" db="EMBL/GenBank/DDBJ databases">
        <title>Genomic Encyclopedia of Type Strains, Phase IV (KMG-IV): sequencing the most valuable type-strain genomes for metagenomic binning, comparative biology and taxonomic classification.</title>
        <authorList>
            <person name="Goeker M."/>
        </authorList>
    </citation>
    <scope>NUCLEOTIDE SEQUENCE [LARGE SCALE GENOMIC DNA]</scope>
    <source>
        <strain evidence="1 2">DSM 23240</strain>
    </source>
</reference>
<sequence>MFADIAAEQRKVAMTRISLAVEWYYFYSCGTCAALIFPSDPAIDPWRPARSAYCETYWEELFSATTEIA</sequence>
<proteinExistence type="predicted"/>
<protein>
    <submittedName>
        <fullName evidence="1">Uncharacterized protein</fullName>
    </submittedName>
</protein>
<dbReference type="EMBL" id="JACHHQ010000001">
    <property type="protein sequence ID" value="MBB5199058.1"/>
    <property type="molecule type" value="Genomic_DNA"/>
</dbReference>
<dbReference type="AlphaFoldDB" id="A0A840RQ05"/>
<organism evidence="1 2">
    <name type="scientific">Glaciimonas immobilis</name>
    <dbReference type="NCBI Taxonomy" id="728004"/>
    <lineage>
        <taxon>Bacteria</taxon>
        <taxon>Pseudomonadati</taxon>
        <taxon>Pseudomonadota</taxon>
        <taxon>Betaproteobacteria</taxon>
        <taxon>Burkholderiales</taxon>
        <taxon>Oxalobacteraceae</taxon>
        <taxon>Glaciimonas</taxon>
    </lineage>
</organism>
<name>A0A840RQ05_9BURK</name>
<gene>
    <name evidence="1" type="ORF">HNR39_000868</name>
</gene>
<evidence type="ECO:0000313" key="2">
    <source>
        <dbReference type="Proteomes" id="UP000571084"/>
    </source>
</evidence>
<dbReference type="Proteomes" id="UP000571084">
    <property type="component" value="Unassembled WGS sequence"/>
</dbReference>
<dbReference type="RefSeq" id="WP_184013375.1">
    <property type="nucleotide sequence ID" value="NZ_JAAOZT010000002.1"/>
</dbReference>